<evidence type="ECO:0000313" key="4">
    <source>
        <dbReference type="Proteomes" id="UP000287247"/>
    </source>
</evidence>
<evidence type="ECO:0000256" key="1">
    <source>
        <dbReference type="ARBA" id="ARBA00009184"/>
    </source>
</evidence>
<dbReference type="SUPFAM" id="SSF56784">
    <property type="entry name" value="HAD-like"/>
    <property type="match status" value="1"/>
</dbReference>
<dbReference type="NCBIfam" id="TIGR01490">
    <property type="entry name" value="HAD-SF-IB-hyp1"/>
    <property type="match status" value="1"/>
</dbReference>
<proteinExistence type="inferred from homology"/>
<dbReference type="InterPro" id="IPR006385">
    <property type="entry name" value="HAD_hydro_SerB1"/>
</dbReference>
<reference evidence="4" key="1">
    <citation type="submission" date="2017-05" db="EMBL/GenBank/DDBJ databases">
        <title>Physiological properties and genetic analysis related to exopolysaccharide production of fresh-water unicellular cyanobacterium Aphanothece sacrum, Suizenji Nori, that has been cultured as a food source in Japan.</title>
        <authorList>
            <person name="Kanesaki Y."/>
            <person name="Yoshikawa S."/>
            <person name="Ohki K."/>
        </authorList>
    </citation>
    <scope>NUCLEOTIDE SEQUENCE [LARGE SCALE GENOMIC DNA]</scope>
    <source>
        <strain evidence="4">FPU1</strain>
    </source>
</reference>
<keyword evidence="4" id="KW-1185">Reference proteome</keyword>
<comment type="similarity">
    <text evidence="1">Belongs to the HAD-like hydrolase superfamily. SerB family.</text>
</comment>
<dbReference type="Pfam" id="PF12710">
    <property type="entry name" value="HAD"/>
    <property type="match status" value="1"/>
</dbReference>
<dbReference type="GO" id="GO:0000287">
    <property type="term" value="F:magnesium ion binding"/>
    <property type="evidence" value="ECO:0007669"/>
    <property type="project" value="TreeGrafter"/>
</dbReference>
<dbReference type="InterPro" id="IPR050582">
    <property type="entry name" value="HAD-like_SerB"/>
</dbReference>
<dbReference type="InterPro" id="IPR036412">
    <property type="entry name" value="HAD-like_sf"/>
</dbReference>
<gene>
    <name evidence="3" type="ORF">AsFPU1_3150</name>
</gene>
<dbReference type="Gene3D" id="1.20.1440.100">
    <property type="entry name" value="SG protein - dephosphorylation function"/>
    <property type="match status" value="1"/>
</dbReference>
<comment type="caution">
    <text evidence="3">The sequence shown here is derived from an EMBL/GenBank/DDBJ whole genome shotgun (WGS) entry which is preliminary data.</text>
</comment>
<protein>
    <submittedName>
        <fullName evidence="3">Haloacid dehalogenase</fullName>
    </submittedName>
</protein>
<dbReference type="EMBL" id="BDQK01000013">
    <property type="protein sequence ID" value="GBF81730.1"/>
    <property type="molecule type" value="Genomic_DNA"/>
</dbReference>
<accession>A0A401IKM0</accession>
<feature type="transmembrane region" description="Helical" evidence="2">
    <location>
        <begin position="41"/>
        <end position="60"/>
    </location>
</feature>
<keyword evidence="2" id="KW-0812">Transmembrane</keyword>
<keyword evidence="2" id="KW-0472">Membrane</keyword>
<dbReference type="GO" id="GO:0006564">
    <property type="term" value="P:L-serine biosynthetic process"/>
    <property type="evidence" value="ECO:0007669"/>
    <property type="project" value="TreeGrafter"/>
</dbReference>
<dbReference type="GO" id="GO:0036424">
    <property type="term" value="F:L-phosphoserine phosphatase activity"/>
    <property type="evidence" value="ECO:0007669"/>
    <property type="project" value="TreeGrafter"/>
</dbReference>
<dbReference type="PANTHER" id="PTHR43344">
    <property type="entry name" value="PHOSPHOSERINE PHOSPHATASE"/>
    <property type="match status" value="1"/>
</dbReference>
<dbReference type="AlphaFoldDB" id="A0A401IKM0"/>
<evidence type="ECO:0000313" key="3">
    <source>
        <dbReference type="EMBL" id="GBF81730.1"/>
    </source>
</evidence>
<dbReference type="GO" id="GO:0005737">
    <property type="term" value="C:cytoplasm"/>
    <property type="evidence" value="ECO:0007669"/>
    <property type="project" value="TreeGrafter"/>
</dbReference>
<dbReference type="InterPro" id="IPR023214">
    <property type="entry name" value="HAD_sf"/>
</dbReference>
<dbReference type="NCBIfam" id="TIGR01488">
    <property type="entry name" value="HAD-SF-IB"/>
    <property type="match status" value="1"/>
</dbReference>
<organism evidence="3 4">
    <name type="scientific">Aphanothece sacrum FPU1</name>
    <dbReference type="NCBI Taxonomy" id="1920663"/>
    <lineage>
        <taxon>Bacteria</taxon>
        <taxon>Bacillati</taxon>
        <taxon>Cyanobacteriota</taxon>
        <taxon>Cyanophyceae</taxon>
        <taxon>Oscillatoriophycideae</taxon>
        <taxon>Chroococcales</taxon>
        <taxon>Aphanothecaceae</taxon>
        <taxon>Aphanothece</taxon>
    </lineage>
</organism>
<dbReference type="Gene3D" id="3.40.50.1000">
    <property type="entry name" value="HAD superfamily/HAD-like"/>
    <property type="match status" value="1"/>
</dbReference>
<evidence type="ECO:0000256" key="2">
    <source>
        <dbReference type="SAM" id="Phobius"/>
    </source>
</evidence>
<keyword evidence="2" id="KW-1133">Transmembrane helix</keyword>
<dbReference type="PANTHER" id="PTHR43344:SF14">
    <property type="entry name" value="HAD-IB FAMILY HYDROLASE"/>
    <property type="match status" value="1"/>
</dbReference>
<sequence>MEHDYVMDNNSIVAVFDFDGTLTYKDSLFPFLHLVVGKWRFVWGMICISPILLGYSLKLIPNWRAKEMVLKHFLQGLSKEHLQKLGERFATVHIPQLLRSEAVKRLHWHQTQGHQTILISASLEDYIIPWSKSMGFNYAMGTNLVIKQGYITGKILGKNCYGSEKTKRLKDLLGDLNQYSIYAYGDSKGDRELLAIANYPFYQKFSEN</sequence>
<dbReference type="Proteomes" id="UP000287247">
    <property type="component" value="Unassembled WGS sequence"/>
</dbReference>
<name>A0A401IKM0_APHSA</name>